<dbReference type="EMBL" id="MWPR01000054">
    <property type="protein sequence ID" value="ORJ47961.1"/>
    <property type="molecule type" value="Genomic_DNA"/>
</dbReference>
<dbReference type="Proteomes" id="UP000192521">
    <property type="component" value="Unassembled WGS sequence"/>
</dbReference>
<gene>
    <name evidence="1" type="ORF">B2M27_23370</name>
</gene>
<name>A0ABX3U9M0_KLUIN</name>
<keyword evidence="2" id="KW-1185">Reference proteome</keyword>
<evidence type="ECO:0000313" key="2">
    <source>
        <dbReference type="Proteomes" id="UP000192521"/>
    </source>
</evidence>
<evidence type="ECO:0000313" key="1">
    <source>
        <dbReference type="EMBL" id="ORJ47961.1"/>
    </source>
</evidence>
<comment type="caution">
    <text evidence="1">The sequence shown here is derived from an EMBL/GenBank/DDBJ whole genome shotgun (WGS) entry which is preliminary data.</text>
</comment>
<protein>
    <submittedName>
        <fullName evidence="1">Uncharacterized protein</fullName>
    </submittedName>
</protein>
<reference evidence="1 2" key="1">
    <citation type="submission" date="2017-02" db="EMBL/GenBank/DDBJ databases">
        <title>Draft genome sequence of a Kluyvera intermedia isolate from a patient with a pancreatic abscess.</title>
        <authorList>
            <person name="Thele R."/>
        </authorList>
    </citation>
    <scope>NUCLEOTIDE SEQUENCE [LARGE SCALE GENOMIC DNA]</scope>
    <source>
        <strain evidence="1 2">FOSA7093</strain>
    </source>
</reference>
<sequence>MVFPVIESGEYCIRFFFSNKDGSPCSNTKYIATLDDGSKLNGVTGAEGYTEFFMKDDAEKVNVELLLSC</sequence>
<accession>A0ABX3U9M0</accession>
<organism evidence="1 2">
    <name type="scientific">Kluyvera intermedia</name>
    <name type="common">Enterobacter intermedius</name>
    <dbReference type="NCBI Taxonomy" id="61648"/>
    <lineage>
        <taxon>Bacteria</taxon>
        <taxon>Pseudomonadati</taxon>
        <taxon>Pseudomonadota</taxon>
        <taxon>Gammaproteobacteria</taxon>
        <taxon>Enterobacterales</taxon>
        <taxon>Enterobacteriaceae</taxon>
        <taxon>Kluyvera</taxon>
    </lineage>
</organism>
<proteinExistence type="predicted"/>